<evidence type="ECO:0000256" key="1">
    <source>
        <dbReference type="ARBA" id="ARBA00004651"/>
    </source>
</evidence>
<comment type="subcellular location">
    <subcellularLocation>
        <location evidence="1 8">Cell membrane</location>
        <topology evidence="1 8">Multi-pass membrane protein</topology>
    </subcellularLocation>
</comment>
<keyword evidence="11" id="KW-1185">Reference proteome</keyword>
<gene>
    <name evidence="10" type="ORF">SAMN05192534_11070</name>
</gene>
<evidence type="ECO:0000313" key="10">
    <source>
        <dbReference type="EMBL" id="SDH73460.1"/>
    </source>
</evidence>
<organism evidence="10 11">
    <name type="scientific">Alteribacillus persepolensis</name>
    <dbReference type="NCBI Taxonomy" id="568899"/>
    <lineage>
        <taxon>Bacteria</taxon>
        <taxon>Bacillati</taxon>
        <taxon>Bacillota</taxon>
        <taxon>Bacilli</taxon>
        <taxon>Bacillales</taxon>
        <taxon>Bacillaceae</taxon>
        <taxon>Alteribacillus</taxon>
    </lineage>
</organism>
<dbReference type="OrthoDB" id="9803495at2"/>
<keyword evidence="6 9" id="KW-1133">Transmembrane helix</keyword>
<evidence type="ECO:0000256" key="8">
    <source>
        <dbReference type="PIRNR" id="PIRNR016661"/>
    </source>
</evidence>
<keyword evidence="7 8" id="KW-0472">Membrane</keyword>
<evidence type="ECO:0000313" key="11">
    <source>
        <dbReference type="Proteomes" id="UP000199163"/>
    </source>
</evidence>
<evidence type="ECO:0000256" key="9">
    <source>
        <dbReference type="SAM" id="Phobius"/>
    </source>
</evidence>
<dbReference type="PIRSF" id="PIRSF016661">
    <property type="entry name" value="BioY"/>
    <property type="match status" value="1"/>
</dbReference>
<proteinExistence type="inferred from homology"/>
<dbReference type="Proteomes" id="UP000199163">
    <property type="component" value="Unassembled WGS sequence"/>
</dbReference>
<keyword evidence="4 8" id="KW-1003">Cell membrane</keyword>
<feature type="transmembrane region" description="Helical" evidence="9">
    <location>
        <begin position="52"/>
        <end position="71"/>
    </location>
</feature>
<dbReference type="STRING" id="568899.SAMN05192534_11070"/>
<reference evidence="10 11" key="1">
    <citation type="submission" date="2016-10" db="EMBL/GenBank/DDBJ databases">
        <authorList>
            <person name="de Groot N.N."/>
        </authorList>
    </citation>
    <scope>NUCLEOTIDE SEQUENCE [LARGE SCALE GENOMIC DNA]</scope>
    <source>
        <strain evidence="10 11">DSM 21632</strain>
    </source>
</reference>
<keyword evidence="5 9" id="KW-0812">Transmembrane</keyword>
<evidence type="ECO:0000256" key="3">
    <source>
        <dbReference type="ARBA" id="ARBA00022448"/>
    </source>
</evidence>
<protein>
    <recommendedName>
        <fullName evidence="8">Biotin transporter</fullName>
    </recommendedName>
</protein>
<comment type="similarity">
    <text evidence="2 8">Belongs to the BioY family.</text>
</comment>
<sequence length="193" mass="19792">MKTTSMLYAAMFAAVIGVLGLMPPIPLPFTPVPVTAQTLGVMLAGSLLGAKLGGGSVLLFVALVAVGMPLLAGGRGGLGILLGPSGGYVLSWPIAAFVIGWLIEKTKPALYAWKAVAVNCIGGILIIHSIGIIYLAFVANLPLYQAALSSLGFLPGDTAKAVGSGLLTVKLARSHPFLVKSQQSRLEKTKRAG</sequence>
<dbReference type="EMBL" id="FNDK01000010">
    <property type="protein sequence ID" value="SDH73460.1"/>
    <property type="molecule type" value="Genomic_DNA"/>
</dbReference>
<dbReference type="PANTHER" id="PTHR34295">
    <property type="entry name" value="BIOTIN TRANSPORTER BIOY"/>
    <property type="match status" value="1"/>
</dbReference>
<evidence type="ECO:0000256" key="6">
    <source>
        <dbReference type="ARBA" id="ARBA00022989"/>
    </source>
</evidence>
<evidence type="ECO:0000256" key="2">
    <source>
        <dbReference type="ARBA" id="ARBA00010692"/>
    </source>
</evidence>
<feature type="transmembrane region" description="Helical" evidence="9">
    <location>
        <begin position="78"/>
        <end position="103"/>
    </location>
</feature>
<dbReference type="Gene3D" id="1.10.1760.20">
    <property type="match status" value="1"/>
</dbReference>
<dbReference type="RefSeq" id="WP_091273437.1">
    <property type="nucleotide sequence ID" value="NZ_FNDK01000010.1"/>
</dbReference>
<dbReference type="PANTHER" id="PTHR34295:SF4">
    <property type="entry name" value="BIOTIN TRANSPORTER BIOY-RELATED"/>
    <property type="match status" value="1"/>
</dbReference>
<keyword evidence="3 8" id="KW-0813">Transport</keyword>
<name>A0A1G8EUB6_9BACI</name>
<dbReference type="Pfam" id="PF02632">
    <property type="entry name" value="BioY"/>
    <property type="match status" value="1"/>
</dbReference>
<dbReference type="GO" id="GO:0015225">
    <property type="term" value="F:biotin transmembrane transporter activity"/>
    <property type="evidence" value="ECO:0007669"/>
    <property type="project" value="UniProtKB-UniRule"/>
</dbReference>
<accession>A0A1G8EUB6</accession>
<dbReference type="InterPro" id="IPR003784">
    <property type="entry name" value="BioY"/>
</dbReference>
<evidence type="ECO:0000256" key="7">
    <source>
        <dbReference type="ARBA" id="ARBA00023136"/>
    </source>
</evidence>
<evidence type="ECO:0000256" key="4">
    <source>
        <dbReference type="ARBA" id="ARBA00022475"/>
    </source>
</evidence>
<feature type="transmembrane region" description="Helical" evidence="9">
    <location>
        <begin position="115"/>
        <end position="137"/>
    </location>
</feature>
<dbReference type="GO" id="GO:0005886">
    <property type="term" value="C:plasma membrane"/>
    <property type="evidence" value="ECO:0007669"/>
    <property type="project" value="UniProtKB-SubCell"/>
</dbReference>
<dbReference type="AlphaFoldDB" id="A0A1G8EUB6"/>
<evidence type="ECO:0000256" key="5">
    <source>
        <dbReference type="ARBA" id="ARBA00022692"/>
    </source>
</evidence>